<evidence type="ECO:0000313" key="3">
    <source>
        <dbReference type="EMBL" id="TDG76757.1"/>
    </source>
</evidence>
<organism evidence="3 4">
    <name type="scientific">Secundilactobacillus malefermentans</name>
    <dbReference type="NCBI Taxonomy" id="176292"/>
    <lineage>
        <taxon>Bacteria</taxon>
        <taxon>Bacillati</taxon>
        <taxon>Bacillota</taxon>
        <taxon>Bacilli</taxon>
        <taxon>Lactobacillales</taxon>
        <taxon>Lactobacillaceae</taxon>
        <taxon>Secundilactobacillus</taxon>
    </lineage>
</organism>
<dbReference type="Gene3D" id="3.40.50.720">
    <property type="entry name" value="NAD(P)-binding Rossmann-like Domain"/>
    <property type="match status" value="1"/>
</dbReference>
<comment type="caution">
    <text evidence="3">The sequence shown here is derived from an EMBL/GenBank/DDBJ whole genome shotgun (WGS) entry which is preliminary data.</text>
</comment>
<dbReference type="PANTHER" id="PTHR43180:SF63">
    <property type="entry name" value="DEHYDROGENASE_REDUCTASE FAMILY PROTEIN, PUTATIVE (AFU_ORTHOLOGUE AFUA_6G03520)-RELATED"/>
    <property type="match status" value="1"/>
</dbReference>
<evidence type="ECO:0008006" key="5">
    <source>
        <dbReference type="Google" id="ProtNLM"/>
    </source>
</evidence>
<comment type="similarity">
    <text evidence="1">Belongs to the short-chain dehydrogenases/reductases (SDR) family.</text>
</comment>
<keyword evidence="4" id="KW-1185">Reference proteome</keyword>
<dbReference type="EMBL" id="PUFO01000057">
    <property type="protein sequence ID" value="TDG76757.1"/>
    <property type="molecule type" value="Genomic_DNA"/>
</dbReference>
<dbReference type="InterPro" id="IPR020904">
    <property type="entry name" value="Sc_DH/Rdtase_CS"/>
</dbReference>
<dbReference type="PRINTS" id="PR00080">
    <property type="entry name" value="SDRFAMILY"/>
</dbReference>
<keyword evidence="2" id="KW-0560">Oxidoreductase</keyword>
<dbReference type="InterPro" id="IPR002347">
    <property type="entry name" value="SDR_fam"/>
</dbReference>
<dbReference type="OrthoDB" id="9803333at2"/>
<dbReference type="FunFam" id="3.40.50.720:FF:000084">
    <property type="entry name" value="Short-chain dehydrogenase reductase"/>
    <property type="match status" value="1"/>
</dbReference>
<gene>
    <name evidence="3" type="ORF">C5L31_001341</name>
</gene>
<dbReference type="AlphaFoldDB" id="A0A4R5NN15"/>
<dbReference type="SUPFAM" id="SSF51735">
    <property type="entry name" value="NAD(P)-binding Rossmann-fold domains"/>
    <property type="match status" value="1"/>
</dbReference>
<dbReference type="Proteomes" id="UP000294854">
    <property type="component" value="Unassembled WGS sequence"/>
</dbReference>
<dbReference type="Pfam" id="PF13561">
    <property type="entry name" value="adh_short_C2"/>
    <property type="match status" value="1"/>
</dbReference>
<dbReference type="PANTHER" id="PTHR43180">
    <property type="entry name" value="3-OXOACYL-(ACYL-CARRIER-PROTEIN) REDUCTASE (AFU_ORTHOLOGUE AFUA_6G11210)"/>
    <property type="match status" value="1"/>
</dbReference>
<dbReference type="GO" id="GO:0008206">
    <property type="term" value="P:bile acid metabolic process"/>
    <property type="evidence" value="ECO:0007669"/>
    <property type="project" value="UniProtKB-ARBA"/>
</dbReference>
<name>A0A4R5NN15_9LACO</name>
<proteinExistence type="inferred from homology"/>
<evidence type="ECO:0000313" key="4">
    <source>
        <dbReference type="Proteomes" id="UP000294854"/>
    </source>
</evidence>
<dbReference type="PROSITE" id="PS00061">
    <property type="entry name" value="ADH_SHORT"/>
    <property type="match status" value="1"/>
</dbReference>
<evidence type="ECO:0000256" key="1">
    <source>
        <dbReference type="ARBA" id="ARBA00006484"/>
    </source>
</evidence>
<dbReference type="PRINTS" id="PR00081">
    <property type="entry name" value="GDHRDH"/>
</dbReference>
<protein>
    <recommendedName>
        <fullName evidence="5">3-ketoacyl-ACP reductase</fullName>
    </recommendedName>
</protein>
<dbReference type="STRING" id="1122149.FD44_GL001064"/>
<dbReference type="RefSeq" id="WP_010620163.1">
    <property type="nucleotide sequence ID" value="NZ_PUFO01000057.1"/>
</dbReference>
<dbReference type="CDD" id="cd05233">
    <property type="entry name" value="SDR_c"/>
    <property type="match status" value="1"/>
</dbReference>
<evidence type="ECO:0000256" key="2">
    <source>
        <dbReference type="ARBA" id="ARBA00023002"/>
    </source>
</evidence>
<dbReference type="InterPro" id="IPR036291">
    <property type="entry name" value="NAD(P)-bd_dom_sf"/>
</dbReference>
<reference evidence="3 4" key="1">
    <citation type="journal article" date="2019" name="Appl. Microbiol. Biotechnol.">
        <title>Uncovering carbohydrate metabolism through a genotype-phenotype association study of 56 lactic acid bacteria genomes.</title>
        <authorList>
            <person name="Buron-Moles G."/>
            <person name="Chailyan A."/>
            <person name="Dolejs I."/>
            <person name="Forster J."/>
            <person name="Miks M.H."/>
        </authorList>
    </citation>
    <scope>NUCLEOTIDE SEQUENCE [LARGE SCALE GENOMIC DNA]</scope>
    <source>
        <strain evidence="3 4">ATCC 49373</strain>
    </source>
</reference>
<sequence>MSDQLKGKVAIITGAASGMGKAMAELFASEGASIVAADLNEERLAEVSKDITDKNGSVATVKVDVSVEADINKMFDTATETFGKVDILVNNAGIMDNMAAIGNVTDEMWNKVIAVNTTSVMMASRKAAQIFLPQKHGVILNIASAGGVMGGAAGATYTASKHAVVGLTKNTAYMYQNEGIRTNAITPGGIATNIVESMKGIDEFGMGRQSVGMPTSPAPGDAGDIAEAALFLVSDKAKYINGAILPVDGGWTAY</sequence>
<accession>A0A4R5NN15</accession>
<dbReference type="GO" id="GO:0016491">
    <property type="term" value="F:oxidoreductase activity"/>
    <property type="evidence" value="ECO:0007669"/>
    <property type="project" value="UniProtKB-KW"/>
</dbReference>